<protein>
    <submittedName>
        <fullName evidence="1">Uncharacterized protein</fullName>
    </submittedName>
</protein>
<organism evidence="1 2">
    <name type="scientific">Hibiscus sabdariffa</name>
    <name type="common">roselle</name>
    <dbReference type="NCBI Taxonomy" id="183260"/>
    <lineage>
        <taxon>Eukaryota</taxon>
        <taxon>Viridiplantae</taxon>
        <taxon>Streptophyta</taxon>
        <taxon>Embryophyta</taxon>
        <taxon>Tracheophyta</taxon>
        <taxon>Spermatophyta</taxon>
        <taxon>Magnoliopsida</taxon>
        <taxon>eudicotyledons</taxon>
        <taxon>Gunneridae</taxon>
        <taxon>Pentapetalae</taxon>
        <taxon>rosids</taxon>
        <taxon>malvids</taxon>
        <taxon>Malvales</taxon>
        <taxon>Malvaceae</taxon>
        <taxon>Malvoideae</taxon>
        <taxon>Hibiscus</taxon>
    </lineage>
</organism>
<gene>
    <name evidence="1" type="ORF">V6N11_045196</name>
</gene>
<evidence type="ECO:0000313" key="1">
    <source>
        <dbReference type="EMBL" id="KAK8974631.1"/>
    </source>
</evidence>
<accession>A0ABR2NEN7</accession>
<sequence length="77" mass="9022">MAVLSTDDDSRSGGGDERFKAAREITKEATIDNAIERWLREDESYIFWKKTNKMHIEKENILSRLRRGIFKIFDSKG</sequence>
<reference evidence="1 2" key="1">
    <citation type="journal article" date="2024" name="G3 (Bethesda)">
        <title>Genome assembly of Hibiscus sabdariffa L. provides insights into metabolisms of medicinal natural products.</title>
        <authorList>
            <person name="Kim T."/>
        </authorList>
    </citation>
    <scope>NUCLEOTIDE SEQUENCE [LARGE SCALE GENOMIC DNA]</scope>
    <source>
        <strain evidence="1">TK-2024</strain>
        <tissue evidence="1">Old leaves</tissue>
    </source>
</reference>
<dbReference type="Proteomes" id="UP001396334">
    <property type="component" value="Unassembled WGS sequence"/>
</dbReference>
<keyword evidence="2" id="KW-1185">Reference proteome</keyword>
<proteinExistence type="predicted"/>
<evidence type="ECO:0000313" key="2">
    <source>
        <dbReference type="Proteomes" id="UP001396334"/>
    </source>
</evidence>
<dbReference type="EMBL" id="JBBPBN010000160">
    <property type="protein sequence ID" value="KAK8974631.1"/>
    <property type="molecule type" value="Genomic_DNA"/>
</dbReference>
<name>A0ABR2NEN7_9ROSI</name>
<comment type="caution">
    <text evidence="1">The sequence shown here is derived from an EMBL/GenBank/DDBJ whole genome shotgun (WGS) entry which is preliminary data.</text>
</comment>